<keyword evidence="4" id="KW-1185">Reference proteome</keyword>
<evidence type="ECO:0000256" key="1">
    <source>
        <dbReference type="SAM" id="MobiDB-lite"/>
    </source>
</evidence>
<feature type="compositionally biased region" description="Basic and acidic residues" evidence="1">
    <location>
        <begin position="89"/>
        <end position="100"/>
    </location>
</feature>
<dbReference type="Pfam" id="PF14016">
    <property type="entry name" value="DUF4232"/>
    <property type="match status" value="1"/>
</dbReference>
<organism evidence="3 4">
    <name type="scientific">Streptomyces triticirhizae</name>
    <dbReference type="NCBI Taxonomy" id="2483353"/>
    <lineage>
        <taxon>Bacteria</taxon>
        <taxon>Bacillati</taxon>
        <taxon>Actinomycetota</taxon>
        <taxon>Actinomycetes</taxon>
        <taxon>Kitasatosporales</taxon>
        <taxon>Streptomycetaceae</taxon>
        <taxon>Streptomyces</taxon>
    </lineage>
</organism>
<gene>
    <name evidence="3" type="ORF">EBN88_11450</name>
</gene>
<feature type="compositionally biased region" description="Pro residues" evidence="1">
    <location>
        <begin position="1"/>
        <end position="11"/>
    </location>
</feature>
<dbReference type="Proteomes" id="UP000278673">
    <property type="component" value="Unassembled WGS sequence"/>
</dbReference>
<name>A0A3M2LWE7_9ACTN</name>
<evidence type="ECO:0000313" key="3">
    <source>
        <dbReference type="EMBL" id="RMI41230.1"/>
    </source>
</evidence>
<accession>A0A3M2LWE7</accession>
<protein>
    <submittedName>
        <fullName evidence="3">DUF4232 domain-containing protein</fullName>
    </submittedName>
</protein>
<dbReference type="EMBL" id="RFFJ01000048">
    <property type="protein sequence ID" value="RMI41230.1"/>
    <property type="molecule type" value="Genomic_DNA"/>
</dbReference>
<feature type="compositionally biased region" description="Low complexity" evidence="1">
    <location>
        <begin position="116"/>
        <end position="125"/>
    </location>
</feature>
<feature type="region of interest" description="Disordered" evidence="1">
    <location>
        <begin position="60"/>
        <end position="125"/>
    </location>
</feature>
<feature type="region of interest" description="Disordered" evidence="1">
    <location>
        <begin position="1"/>
        <end position="41"/>
    </location>
</feature>
<dbReference type="AlphaFoldDB" id="A0A3M2LWE7"/>
<proteinExistence type="predicted"/>
<reference evidence="3 4" key="1">
    <citation type="submission" date="2018-10" db="EMBL/GenBank/DDBJ databases">
        <title>Isolation, diversity and antifungal activity of actinobacteria from wheat.</title>
        <authorList>
            <person name="Han C."/>
        </authorList>
    </citation>
    <scope>NUCLEOTIDE SEQUENCE [LARGE SCALE GENOMIC DNA]</scope>
    <source>
        <strain evidence="3 4">NEAU-YY642</strain>
    </source>
</reference>
<dbReference type="InterPro" id="IPR025326">
    <property type="entry name" value="DUF4232"/>
</dbReference>
<comment type="caution">
    <text evidence="3">The sequence shown here is derived from an EMBL/GenBank/DDBJ whole genome shotgun (WGS) entry which is preliminary data.</text>
</comment>
<evidence type="ECO:0000313" key="4">
    <source>
        <dbReference type="Proteomes" id="UP000278673"/>
    </source>
</evidence>
<dbReference type="RefSeq" id="WP_122183729.1">
    <property type="nucleotide sequence ID" value="NZ_RFFJ01000048.1"/>
</dbReference>
<evidence type="ECO:0000259" key="2">
    <source>
        <dbReference type="Pfam" id="PF14016"/>
    </source>
</evidence>
<feature type="domain" description="DUF4232" evidence="2">
    <location>
        <begin position="124"/>
        <end position="252"/>
    </location>
</feature>
<sequence>MTPTSPTPPKTPITATDPITSQTPTTPTTPPRRSPLRRTHRARLALGAALAFFGLLAAGCSEGGGSGDTAERVAASADDQSDARPQAGAEERDATERPGTEDADGADGERADAAEESAPAADWCAPESLSASLTPLDSGAGNRYAALTLTNVSDADCRTQGWPGLELADDDGDALPTTTVRDTSREADQLTLAPGESAWAQLRWTVVAGEEDAADGTCGPEPAELRVIPPDTYDATAADWAGGTVCGAGRIEALPLAAGEGP</sequence>
<feature type="compositionally biased region" description="Low complexity" evidence="1">
    <location>
        <begin position="12"/>
        <end position="26"/>
    </location>
</feature>